<evidence type="ECO:0000256" key="14">
    <source>
        <dbReference type="ARBA" id="ARBA00023157"/>
    </source>
</evidence>
<dbReference type="CDD" id="cd02510">
    <property type="entry name" value="pp-GalNAc-T"/>
    <property type="match status" value="1"/>
</dbReference>
<dbReference type="GO" id="GO:0000139">
    <property type="term" value="C:Golgi membrane"/>
    <property type="evidence" value="ECO:0007669"/>
    <property type="project" value="UniProtKB-SubCell"/>
</dbReference>
<dbReference type="Gene3D" id="3.90.550.10">
    <property type="entry name" value="Spore Coat Polysaccharide Biosynthesis Protein SpsA, Chain A"/>
    <property type="match status" value="1"/>
</dbReference>
<organism evidence="19 20">
    <name type="scientific">Magallana gigas</name>
    <name type="common">Pacific oyster</name>
    <name type="synonym">Crassostrea gigas</name>
    <dbReference type="NCBI Taxonomy" id="29159"/>
    <lineage>
        <taxon>Eukaryota</taxon>
        <taxon>Metazoa</taxon>
        <taxon>Spiralia</taxon>
        <taxon>Lophotrochozoa</taxon>
        <taxon>Mollusca</taxon>
        <taxon>Bivalvia</taxon>
        <taxon>Autobranchia</taxon>
        <taxon>Pteriomorphia</taxon>
        <taxon>Ostreida</taxon>
        <taxon>Ostreoidea</taxon>
        <taxon>Ostreidae</taxon>
        <taxon>Magallana</taxon>
    </lineage>
</organism>
<evidence type="ECO:0000256" key="15">
    <source>
        <dbReference type="ARBA" id="ARBA00023211"/>
    </source>
</evidence>
<evidence type="ECO:0000256" key="1">
    <source>
        <dbReference type="ARBA" id="ARBA00001936"/>
    </source>
</evidence>
<dbReference type="SUPFAM" id="SSF50370">
    <property type="entry name" value="Ricin B-like lectins"/>
    <property type="match status" value="1"/>
</dbReference>
<dbReference type="PANTHER" id="PTHR11675:SF68">
    <property type="entry name" value="N-ACETYLGALACTOSAMINYLTRANSFERASE 7"/>
    <property type="match status" value="1"/>
</dbReference>
<evidence type="ECO:0000256" key="11">
    <source>
        <dbReference type="ARBA" id="ARBA00022989"/>
    </source>
</evidence>
<dbReference type="Pfam" id="PF00652">
    <property type="entry name" value="Ricin_B_lectin"/>
    <property type="match status" value="1"/>
</dbReference>
<evidence type="ECO:0000256" key="10">
    <source>
        <dbReference type="ARBA" id="ARBA00022968"/>
    </source>
</evidence>
<dbReference type="PANTHER" id="PTHR11675">
    <property type="entry name" value="N-ACETYLGALACTOSAMINYLTRANSFERASE"/>
    <property type="match status" value="1"/>
</dbReference>
<evidence type="ECO:0000256" key="13">
    <source>
        <dbReference type="ARBA" id="ARBA00023136"/>
    </source>
</evidence>
<evidence type="ECO:0000259" key="18">
    <source>
        <dbReference type="SMART" id="SM00458"/>
    </source>
</evidence>
<accession>A0A8W8I8K5</accession>
<evidence type="ECO:0000256" key="8">
    <source>
        <dbReference type="ARBA" id="ARBA00022723"/>
    </source>
</evidence>
<evidence type="ECO:0000256" key="17">
    <source>
        <dbReference type="SAM" id="MobiDB-lite"/>
    </source>
</evidence>
<keyword evidence="10" id="KW-0735">Signal-anchor</keyword>
<evidence type="ECO:0000256" key="4">
    <source>
        <dbReference type="ARBA" id="ARBA00005680"/>
    </source>
</evidence>
<keyword evidence="20" id="KW-1185">Reference proteome</keyword>
<keyword evidence="7 16" id="KW-0812">Transmembrane</keyword>
<dbReference type="AlphaFoldDB" id="A0A8W8I8K5"/>
<feature type="transmembrane region" description="Helical" evidence="16">
    <location>
        <begin position="45"/>
        <end position="64"/>
    </location>
</feature>
<feature type="domain" description="Ricin B lectin" evidence="18">
    <location>
        <begin position="526"/>
        <end position="644"/>
    </location>
</feature>
<dbReference type="GO" id="GO:0046872">
    <property type="term" value="F:metal ion binding"/>
    <property type="evidence" value="ECO:0007669"/>
    <property type="project" value="UniProtKB-KW"/>
</dbReference>
<dbReference type="InterPro" id="IPR045885">
    <property type="entry name" value="GalNAc-T"/>
</dbReference>
<evidence type="ECO:0000256" key="16">
    <source>
        <dbReference type="RuleBase" id="RU361242"/>
    </source>
</evidence>
<dbReference type="FunFam" id="3.90.550.10:FF:000021">
    <property type="entry name" value="Polypeptide N-acetylgalactosaminyltransferase"/>
    <property type="match status" value="1"/>
</dbReference>
<comment type="similarity">
    <text evidence="4 16">Belongs to the glycosyltransferase 2 family. GalNAc-T subfamily.</text>
</comment>
<comment type="pathway">
    <text evidence="3 16">Protein modification; protein glycosylation.</text>
</comment>
<dbReference type="InterPro" id="IPR029044">
    <property type="entry name" value="Nucleotide-diphossugar_trans"/>
</dbReference>
<evidence type="ECO:0000256" key="3">
    <source>
        <dbReference type="ARBA" id="ARBA00004922"/>
    </source>
</evidence>
<protein>
    <recommendedName>
        <fullName evidence="16">Polypeptide N-acetylgalactosaminyltransferase</fullName>
        <ecNumber evidence="16">2.4.1.-</ecNumber>
    </recommendedName>
    <alternativeName>
        <fullName evidence="16">Protein-UDP acetylgalactosaminyltransferase</fullName>
    </alternativeName>
</protein>
<evidence type="ECO:0000256" key="5">
    <source>
        <dbReference type="ARBA" id="ARBA00022676"/>
    </source>
</evidence>
<dbReference type="Pfam" id="PF00535">
    <property type="entry name" value="Glycos_transf_2"/>
    <property type="match status" value="1"/>
</dbReference>
<dbReference type="SUPFAM" id="SSF53448">
    <property type="entry name" value="Nucleotide-diphospho-sugar transferases"/>
    <property type="match status" value="1"/>
</dbReference>
<dbReference type="GO" id="GO:0006493">
    <property type="term" value="P:protein O-linked glycosylation"/>
    <property type="evidence" value="ECO:0007669"/>
    <property type="project" value="TreeGrafter"/>
</dbReference>
<dbReference type="SMART" id="SM00458">
    <property type="entry name" value="RICIN"/>
    <property type="match status" value="1"/>
</dbReference>
<dbReference type="EnsemblMetazoa" id="G13088.1">
    <property type="protein sequence ID" value="G13088.1:cds"/>
    <property type="gene ID" value="G13088"/>
</dbReference>
<keyword evidence="12 16" id="KW-0333">Golgi apparatus</keyword>
<keyword evidence="14 16" id="KW-1015">Disulfide bond</keyword>
<sequence length="651" mass="74505">MTVIGFLFSTLTSACTKELGVANFEETFCEDHIRSSMRLRYRRQAIVKLGIVVVTLIIVVPLIVHHFDRPADEEDPEVVKKKLRVARYQEKKRQQKNLQNVMEKPALAEGGGGAVEMAIAEPTHGPEAVLKTGILGNFEPNYPSRSGPGENGQPVHTGMEERSRADKSIREFGFNMVNSDKISMNRTIQDTRLDECKYWHYPEDLPTASVILVFHNEGWSTLMRTVHSVIEMSPKQFLHEIVMVDDFSDKEHLKGRLEEYIKQFNGLVKLYRNKERLGLIGTRTRGAELATGDVIVFLDAHCECNRNWLVPLLARIRYDRTIMAVPTIDGIDWDNFRYHPVYGAQHHRGIFEWGFLYKESVVPDRELKRRKHHSEPYKSPTHAGGLFAMDRKYFFELGAYDPGLKIWGGENFELSFKIWQCGGSIEWVPCSRVGHVYRNHMPYGFGKIDVKIPVISLNYMRVVEVWLDREHREYFYTREPSVRGYPVGDISKQIQFKEEHKCKDFKWFMENVAYEVYERFPKLPPNKAWGEVKLKKGTSCMDTMGQAVGGGAIGLSYCHHFGGSQLFRINTKGQIGVGERCIESPNGNTLHVAYCDVQPVGPWDYDEGSGVIKNTHHNKCLDGTNGKLTLMPCNGGDTQSWAVTETYSWKH</sequence>
<evidence type="ECO:0000256" key="7">
    <source>
        <dbReference type="ARBA" id="ARBA00022692"/>
    </source>
</evidence>
<keyword evidence="5 16" id="KW-0328">Glycosyltransferase</keyword>
<proteinExistence type="inferred from homology"/>
<dbReference type="Gene3D" id="2.80.10.50">
    <property type="match status" value="1"/>
</dbReference>
<keyword evidence="11 16" id="KW-1133">Transmembrane helix</keyword>
<comment type="subcellular location">
    <subcellularLocation>
        <location evidence="2 16">Golgi apparatus membrane</location>
        <topology evidence="2 16">Single-pass type II membrane protein</topology>
    </subcellularLocation>
</comment>
<dbReference type="Proteomes" id="UP000005408">
    <property type="component" value="Unassembled WGS sequence"/>
</dbReference>
<dbReference type="CDD" id="cd23437">
    <property type="entry name" value="beta-trefoil_Ricin_GALNT7"/>
    <property type="match status" value="1"/>
</dbReference>
<dbReference type="GO" id="GO:0030246">
    <property type="term" value="F:carbohydrate binding"/>
    <property type="evidence" value="ECO:0007669"/>
    <property type="project" value="UniProtKB-KW"/>
</dbReference>
<evidence type="ECO:0000256" key="12">
    <source>
        <dbReference type="ARBA" id="ARBA00023034"/>
    </source>
</evidence>
<comment type="cofactor">
    <cofactor evidence="1 16">
        <name>Mn(2+)</name>
        <dbReference type="ChEBI" id="CHEBI:29035"/>
    </cofactor>
</comment>
<dbReference type="GO" id="GO:0004653">
    <property type="term" value="F:polypeptide N-acetylgalactosaminyltransferase activity"/>
    <property type="evidence" value="ECO:0007669"/>
    <property type="project" value="TreeGrafter"/>
</dbReference>
<evidence type="ECO:0000313" key="19">
    <source>
        <dbReference type="EnsemblMetazoa" id="G13088.1:cds"/>
    </source>
</evidence>
<feature type="region of interest" description="Disordered" evidence="17">
    <location>
        <begin position="143"/>
        <end position="164"/>
    </location>
</feature>
<name>A0A8W8I8K5_MAGGI</name>
<dbReference type="InterPro" id="IPR000772">
    <property type="entry name" value="Ricin_B_lectin"/>
</dbReference>
<keyword evidence="13 16" id="KW-0472">Membrane</keyword>
<dbReference type="PROSITE" id="PS50231">
    <property type="entry name" value="RICIN_B_LECTIN"/>
    <property type="match status" value="1"/>
</dbReference>
<keyword evidence="6 16" id="KW-0808">Transferase</keyword>
<evidence type="ECO:0000256" key="9">
    <source>
        <dbReference type="ARBA" id="ARBA00022734"/>
    </source>
</evidence>
<evidence type="ECO:0000313" key="20">
    <source>
        <dbReference type="Proteomes" id="UP000005408"/>
    </source>
</evidence>
<keyword evidence="15 16" id="KW-0464">Manganese</keyword>
<keyword evidence="9 16" id="KW-0430">Lectin</keyword>
<dbReference type="InterPro" id="IPR001173">
    <property type="entry name" value="Glyco_trans_2-like"/>
</dbReference>
<evidence type="ECO:0000256" key="6">
    <source>
        <dbReference type="ARBA" id="ARBA00022679"/>
    </source>
</evidence>
<keyword evidence="8" id="KW-0479">Metal-binding</keyword>
<dbReference type="InterPro" id="IPR035992">
    <property type="entry name" value="Ricin_B-like_lectins"/>
</dbReference>
<dbReference type="EC" id="2.4.1.-" evidence="16"/>
<evidence type="ECO:0000256" key="2">
    <source>
        <dbReference type="ARBA" id="ARBA00004323"/>
    </source>
</evidence>
<reference evidence="19" key="1">
    <citation type="submission" date="2022-08" db="UniProtKB">
        <authorList>
            <consortium name="EnsemblMetazoa"/>
        </authorList>
    </citation>
    <scope>IDENTIFICATION</scope>
    <source>
        <strain evidence="19">05x7-T-G4-1.051#20</strain>
    </source>
</reference>